<gene>
    <name evidence="1" type="primary">ga27565</name>
    <name evidence="1" type="ORF">PR202_ga27565</name>
</gene>
<protein>
    <submittedName>
        <fullName evidence="1">Uncharacterized protein</fullName>
    </submittedName>
</protein>
<organism evidence="1 2">
    <name type="scientific">Eleusine coracana subsp. coracana</name>
    <dbReference type="NCBI Taxonomy" id="191504"/>
    <lineage>
        <taxon>Eukaryota</taxon>
        <taxon>Viridiplantae</taxon>
        <taxon>Streptophyta</taxon>
        <taxon>Embryophyta</taxon>
        <taxon>Tracheophyta</taxon>
        <taxon>Spermatophyta</taxon>
        <taxon>Magnoliopsida</taxon>
        <taxon>Liliopsida</taxon>
        <taxon>Poales</taxon>
        <taxon>Poaceae</taxon>
        <taxon>PACMAD clade</taxon>
        <taxon>Chloridoideae</taxon>
        <taxon>Cynodonteae</taxon>
        <taxon>Eleusininae</taxon>
        <taxon>Eleusine</taxon>
    </lineage>
</organism>
<reference evidence="1" key="2">
    <citation type="submission" date="2021-12" db="EMBL/GenBank/DDBJ databases">
        <title>Resequencing data analysis of finger millet.</title>
        <authorList>
            <person name="Hatakeyama M."/>
            <person name="Aluri S."/>
            <person name="Balachadran M.T."/>
            <person name="Sivarajan S.R."/>
            <person name="Poveda L."/>
            <person name="Shimizu-Inatsugi R."/>
            <person name="Schlapbach R."/>
            <person name="Sreeman S.M."/>
            <person name="Shimizu K.K."/>
        </authorList>
    </citation>
    <scope>NUCLEOTIDE SEQUENCE</scope>
</reference>
<comment type="caution">
    <text evidence="1">The sequence shown here is derived from an EMBL/GenBank/DDBJ whole genome shotgun (WGS) entry which is preliminary data.</text>
</comment>
<proteinExistence type="predicted"/>
<dbReference type="Proteomes" id="UP001054889">
    <property type="component" value="Unassembled WGS sequence"/>
</dbReference>
<keyword evidence="2" id="KW-1185">Reference proteome</keyword>
<accession>A0AAV5DHZ6</accession>
<evidence type="ECO:0000313" key="2">
    <source>
        <dbReference type="Proteomes" id="UP001054889"/>
    </source>
</evidence>
<evidence type="ECO:0000313" key="1">
    <source>
        <dbReference type="EMBL" id="GJN09550.1"/>
    </source>
</evidence>
<dbReference type="AlphaFoldDB" id="A0AAV5DHZ6"/>
<dbReference type="PANTHER" id="PTHR31264">
    <property type="entry name" value="OS07G0554500 PROTEIN-RELATED"/>
    <property type="match status" value="1"/>
</dbReference>
<name>A0AAV5DHZ6_ELECO</name>
<sequence>MYYKTKLSVSVFDSISGSWTVPTSVGWDALSLSNGTTERPLLTGPCYAYSCFYWKVHGQNKLLKLDIDRMDLSTMDLPPGHEDHVVVIVAVIVETGELGILGMFTWT</sequence>
<reference evidence="1" key="1">
    <citation type="journal article" date="2018" name="DNA Res.">
        <title>Multiple hybrid de novo genome assembly of finger millet, an orphan allotetraploid crop.</title>
        <authorList>
            <person name="Hatakeyama M."/>
            <person name="Aluri S."/>
            <person name="Balachadran M.T."/>
            <person name="Sivarajan S.R."/>
            <person name="Patrignani A."/>
            <person name="Gruter S."/>
            <person name="Poveda L."/>
            <person name="Shimizu-Inatsugi R."/>
            <person name="Baeten J."/>
            <person name="Francoijs K.J."/>
            <person name="Nataraja K.N."/>
            <person name="Reddy Y.A.N."/>
            <person name="Phadnis S."/>
            <person name="Ravikumar R.L."/>
            <person name="Schlapbach R."/>
            <person name="Sreeman S.M."/>
            <person name="Shimizu K.K."/>
        </authorList>
    </citation>
    <scope>NUCLEOTIDE SEQUENCE</scope>
</reference>
<dbReference type="PANTHER" id="PTHR31264:SF3">
    <property type="entry name" value="OS07G0554100 PROTEIN"/>
    <property type="match status" value="1"/>
</dbReference>
<dbReference type="EMBL" id="BQKI01000016">
    <property type="protein sequence ID" value="GJN09550.1"/>
    <property type="molecule type" value="Genomic_DNA"/>
</dbReference>